<proteinExistence type="predicted"/>
<dbReference type="SMART" id="SM00028">
    <property type="entry name" value="TPR"/>
    <property type="match status" value="5"/>
</dbReference>
<dbReference type="Gene3D" id="1.25.40.10">
    <property type="entry name" value="Tetratricopeptide repeat domain"/>
    <property type="match status" value="4"/>
</dbReference>
<organism evidence="3 4">
    <name type="scientific">Phocaeicola dorei</name>
    <dbReference type="NCBI Taxonomy" id="357276"/>
    <lineage>
        <taxon>Bacteria</taxon>
        <taxon>Pseudomonadati</taxon>
        <taxon>Bacteroidota</taxon>
        <taxon>Bacteroidia</taxon>
        <taxon>Bacteroidales</taxon>
        <taxon>Bacteroidaceae</taxon>
        <taxon>Phocaeicola</taxon>
    </lineage>
</organism>
<dbReference type="InterPro" id="IPR011990">
    <property type="entry name" value="TPR-like_helical_dom_sf"/>
</dbReference>
<dbReference type="KEGG" id="bdo:EL88_13905"/>
<dbReference type="Proteomes" id="UP001055104">
    <property type="component" value="Unassembled WGS sequence"/>
</dbReference>
<evidence type="ECO:0000313" key="4">
    <source>
        <dbReference type="Proteomes" id="UP000481700"/>
    </source>
</evidence>
<feature type="repeat" description="TPR" evidence="1">
    <location>
        <begin position="209"/>
        <end position="242"/>
    </location>
</feature>
<dbReference type="Pfam" id="PF00515">
    <property type="entry name" value="TPR_1"/>
    <property type="match status" value="1"/>
</dbReference>
<name>A0A4R4HYQ1_9BACT</name>
<keyword evidence="1" id="KW-0802">TPR repeat</keyword>
<dbReference type="Proteomes" id="UP000481700">
    <property type="component" value="Unassembled WGS sequence"/>
</dbReference>
<dbReference type="Pfam" id="PF13181">
    <property type="entry name" value="TPR_8"/>
    <property type="match status" value="1"/>
</dbReference>
<dbReference type="PANTHER" id="PTHR12558:SF13">
    <property type="entry name" value="CELL DIVISION CYCLE PROTEIN 27 HOMOLOG"/>
    <property type="match status" value="1"/>
</dbReference>
<dbReference type="EMBL" id="VVZV01000014">
    <property type="protein sequence ID" value="KAA5318377.1"/>
    <property type="molecule type" value="Genomic_DNA"/>
</dbReference>
<evidence type="ECO:0000313" key="2">
    <source>
        <dbReference type="EMBL" id="GKH83464.1"/>
    </source>
</evidence>
<protein>
    <submittedName>
        <fullName evidence="3">Multidrug transporter</fullName>
    </submittedName>
</protein>
<dbReference type="RefSeq" id="WP_007846471.1">
    <property type="nucleotide sequence ID" value="NZ_BAABYF010000001.1"/>
</dbReference>
<dbReference type="EMBL" id="BQOB01000001">
    <property type="protein sequence ID" value="GKH83464.1"/>
    <property type="molecule type" value="Genomic_DNA"/>
</dbReference>
<dbReference type="PROSITE" id="PS50005">
    <property type="entry name" value="TPR"/>
    <property type="match status" value="2"/>
</dbReference>
<dbReference type="PANTHER" id="PTHR12558">
    <property type="entry name" value="CELL DIVISION CYCLE 16,23,27"/>
    <property type="match status" value="1"/>
</dbReference>
<feature type="repeat" description="TPR" evidence="1">
    <location>
        <begin position="35"/>
        <end position="68"/>
    </location>
</feature>
<gene>
    <name evidence="2" type="ORF">CE91St7_43480</name>
    <name evidence="3" type="ORF">F2Z07_13850</name>
</gene>
<sequence>MNYDMSSYFEDPEFKEALARYEGMVENHTPAYFEADELTDIAEYYASKGRHKDADKAINLAIQLHPDNIDALIFRARSLMLLGKKEEAQMVMQLINNPADREFRFLQADLLIEEEHMEEADKILQQLAMDEEYELDTLLDIILDYVDVNQKEYAKKWIDCLFAHFDMQTLPETNQRLRDVLCDYYSTFNKPKLAIPYLNMTLNEFPYSVQHWNELGKCYLQQEQYEKAHEAFDFALAIDENNTETLTLKAFLYSQTANIKESINYYLRLEKATEKKPPVYMALAGLHFEMKDYETAMKYTQKLLKQKQEITAFELTDIYSIAALCHVALGHPEEGYMYLDQVLKQNGNDAETRIYAGQFFTIMAGSKDISEEERKNNIDKAEEQFNLALEFTPKEERMDILFKIGSKYFDEHLFEYANRYFEQINKEFPHNAHSTYFFLIYGYLYLQQPGPFIHYLAKINKELPDTYAALGVDENAQFPDQLFNEAIRVIKDDISKGKLNLNNYL</sequence>
<evidence type="ECO:0000256" key="1">
    <source>
        <dbReference type="PROSITE-ProRule" id="PRU00339"/>
    </source>
</evidence>
<reference evidence="2" key="2">
    <citation type="submission" date="2022-01" db="EMBL/GenBank/DDBJ databases">
        <title>Novel bile acid biosynthetic pathways are enriched in the microbiome of centenarians.</title>
        <authorList>
            <person name="Sato Y."/>
            <person name="Atarashi K."/>
            <person name="Plichta R.D."/>
            <person name="Arai Y."/>
            <person name="Sasajima S."/>
            <person name="Kearney M.S."/>
            <person name="Suda W."/>
            <person name="Takeshita K."/>
            <person name="Sasaki T."/>
            <person name="Okamoto S."/>
            <person name="Skelly N.A."/>
            <person name="Okamura Y."/>
            <person name="Vlamakis H."/>
            <person name="Li Y."/>
            <person name="Tanoue T."/>
            <person name="Takei H."/>
            <person name="Nittono H."/>
            <person name="Narushima S."/>
            <person name="Irie J."/>
            <person name="Itoh H."/>
            <person name="Moriya K."/>
            <person name="Sugiura Y."/>
            <person name="Suematsu M."/>
            <person name="Moritoki N."/>
            <person name="Shibata S."/>
            <person name="Littman R.D."/>
            <person name="Fischbach A.M."/>
            <person name="Uwamino Y."/>
            <person name="Inoue T."/>
            <person name="Honda A."/>
            <person name="Hattori M."/>
            <person name="Murai T."/>
            <person name="Xavier J.R."/>
            <person name="Hirose N."/>
            <person name="Honda K."/>
        </authorList>
    </citation>
    <scope>NUCLEOTIDE SEQUENCE</scope>
    <source>
        <strain evidence="2">CE91-St7</strain>
    </source>
</reference>
<comment type="caution">
    <text evidence="3">The sequence shown here is derived from an EMBL/GenBank/DDBJ whole genome shotgun (WGS) entry which is preliminary data.</text>
</comment>
<dbReference type="AlphaFoldDB" id="A0A4R4HYQ1"/>
<reference evidence="3 4" key="1">
    <citation type="journal article" date="2019" name="Nat. Med.">
        <title>A library of human gut bacterial isolates paired with longitudinal multiomics data enables mechanistic microbiome research.</title>
        <authorList>
            <person name="Poyet M."/>
            <person name="Groussin M."/>
            <person name="Gibbons S.M."/>
            <person name="Avila-Pacheco J."/>
            <person name="Jiang X."/>
            <person name="Kearney S.M."/>
            <person name="Perrotta A.R."/>
            <person name="Berdy B."/>
            <person name="Zhao S."/>
            <person name="Lieberman T.D."/>
            <person name="Swanson P.K."/>
            <person name="Smith M."/>
            <person name="Roesemann S."/>
            <person name="Alexander J.E."/>
            <person name="Rich S.A."/>
            <person name="Livny J."/>
            <person name="Vlamakis H."/>
            <person name="Clish C."/>
            <person name="Bullock K."/>
            <person name="Deik A."/>
            <person name="Scott J."/>
            <person name="Pierce K.A."/>
            <person name="Xavier R.J."/>
            <person name="Alm E.J."/>
        </authorList>
    </citation>
    <scope>NUCLEOTIDE SEQUENCE [LARGE SCALE GENOMIC DNA]</scope>
    <source>
        <strain evidence="3 4">BIOML-A25</strain>
    </source>
</reference>
<dbReference type="InterPro" id="IPR019734">
    <property type="entry name" value="TPR_rpt"/>
</dbReference>
<evidence type="ECO:0000313" key="3">
    <source>
        <dbReference type="EMBL" id="KAA5318377.1"/>
    </source>
</evidence>
<accession>A0A4R4HYQ1</accession>
<dbReference type="SUPFAM" id="SSF48452">
    <property type="entry name" value="TPR-like"/>
    <property type="match status" value="3"/>
</dbReference>